<feature type="non-terminal residue" evidence="2">
    <location>
        <position position="1"/>
    </location>
</feature>
<feature type="non-terminal residue" evidence="2">
    <location>
        <position position="79"/>
    </location>
</feature>
<keyword evidence="1" id="KW-0472">Membrane</keyword>
<gene>
    <name evidence="2" type="ORF">METZ01_LOCUS243899</name>
</gene>
<feature type="transmembrane region" description="Helical" evidence="1">
    <location>
        <begin position="57"/>
        <end position="75"/>
    </location>
</feature>
<reference evidence="2" key="1">
    <citation type="submission" date="2018-05" db="EMBL/GenBank/DDBJ databases">
        <authorList>
            <person name="Lanie J.A."/>
            <person name="Ng W.-L."/>
            <person name="Kazmierczak K.M."/>
            <person name="Andrzejewski T.M."/>
            <person name="Davidsen T.M."/>
            <person name="Wayne K.J."/>
            <person name="Tettelin H."/>
            <person name="Glass J.I."/>
            <person name="Rusch D."/>
            <person name="Podicherti R."/>
            <person name="Tsui H.-C.T."/>
            <person name="Winkler M.E."/>
        </authorList>
    </citation>
    <scope>NUCLEOTIDE SEQUENCE</scope>
</reference>
<dbReference type="AlphaFoldDB" id="A0A382HVA1"/>
<name>A0A382HVA1_9ZZZZ</name>
<protein>
    <recommendedName>
        <fullName evidence="3">Chloride channel protein</fullName>
    </recommendedName>
</protein>
<sequence length="79" mass="8876">VLIGIVSGLGAVLFTYGFELAKFLLTEKIAGFHLYHLHGEVRFDFSFFDTPTYTEHLWLLLLLPAIGGLAGDYFAHRFA</sequence>
<evidence type="ECO:0008006" key="3">
    <source>
        <dbReference type="Google" id="ProtNLM"/>
    </source>
</evidence>
<dbReference type="EMBL" id="UINC01063421">
    <property type="protein sequence ID" value="SVB91045.1"/>
    <property type="molecule type" value="Genomic_DNA"/>
</dbReference>
<keyword evidence="1" id="KW-0812">Transmembrane</keyword>
<accession>A0A382HVA1</accession>
<evidence type="ECO:0000313" key="2">
    <source>
        <dbReference type="EMBL" id="SVB91045.1"/>
    </source>
</evidence>
<proteinExistence type="predicted"/>
<keyword evidence="1" id="KW-1133">Transmembrane helix</keyword>
<organism evidence="2">
    <name type="scientific">marine metagenome</name>
    <dbReference type="NCBI Taxonomy" id="408172"/>
    <lineage>
        <taxon>unclassified sequences</taxon>
        <taxon>metagenomes</taxon>
        <taxon>ecological metagenomes</taxon>
    </lineage>
</organism>
<evidence type="ECO:0000256" key="1">
    <source>
        <dbReference type="SAM" id="Phobius"/>
    </source>
</evidence>